<keyword evidence="1" id="KW-0472">Membrane</keyword>
<feature type="transmembrane region" description="Helical" evidence="1">
    <location>
        <begin position="34"/>
        <end position="55"/>
    </location>
</feature>
<evidence type="ECO:0000313" key="2">
    <source>
        <dbReference type="EMBL" id="MCW2306621.1"/>
    </source>
</evidence>
<comment type="caution">
    <text evidence="2">The sequence shown here is derived from an EMBL/GenBank/DDBJ whole genome shotgun (WGS) entry which is preliminary data.</text>
</comment>
<gene>
    <name evidence="2" type="ORF">M2319_000940</name>
</gene>
<proteinExistence type="predicted"/>
<dbReference type="EMBL" id="JAOQNS010000002">
    <property type="protein sequence ID" value="MCW2306621.1"/>
    <property type="molecule type" value="Genomic_DNA"/>
</dbReference>
<dbReference type="RefSeq" id="WP_264600282.1">
    <property type="nucleotide sequence ID" value="NZ_JAOQNS010000002.1"/>
</dbReference>
<accession>A0ABT3H8A9</accession>
<keyword evidence="3" id="KW-1185">Reference proteome</keyword>
<reference evidence="3" key="1">
    <citation type="submission" date="2023-07" db="EMBL/GenBank/DDBJ databases">
        <title>Genome sequencing of Purple Non-Sulfur Bacteria from various extreme environments.</title>
        <authorList>
            <person name="Mayer M."/>
        </authorList>
    </citation>
    <scope>NUCLEOTIDE SEQUENCE [LARGE SCALE GENOMIC DNA]</scope>
    <source>
        <strain evidence="3">DSM 17935</strain>
    </source>
</reference>
<organism evidence="2 3">
    <name type="scientific">Rhodobium gokarnense</name>
    <dbReference type="NCBI Taxonomy" id="364296"/>
    <lineage>
        <taxon>Bacteria</taxon>
        <taxon>Pseudomonadati</taxon>
        <taxon>Pseudomonadota</taxon>
        <taxon>Alphaproteobacteria</taxon>
        <taxon>Hyphomicrobiales</taxon>
        <taxon>Rhodobiaceae</taxon>
        <taxon>Rhodobium</taxon>
    </lineage>
</organism>
<evidence type="ECO:0000313" key="3">
    <source>
        <dbReference type="Proteomes" id="UP001209755"/>
    </source>
</evidence>
<keyword evidence="1" id="KW-1133">Transmembrane helix</keyword>
<evidence type="ECO:0000256" key="1">
    <source>
        <dbReference type="SAM" id="Phobius"/>
    </source>
</evidence>
<name>A0ABT3H8A9_9HYPH</name>
<dbReference type="Proteomes" id="UP001209755">
    <property type="component" value="Unassembled WGS sequence"/>
</dbReference>
<protein>
    <submittedName>
        <fullName evidence="2">Uncharacterized protein</fullName>
    </submittedName>
</protein>
<sequence length="56" mass="5978">MRQEFHATPVSLMPTSVGARAAVRMARAEHAERIATTLVVATAFAMASALNLLILL</sequence>
<keyword evidence="1" id="KW-0812">Transmembrane</keyword>